<dbReference type="AlphaFoldDB" id="A0A939G991"/>
<reference evidence="2 3" key="1">
    <citation type="submission" date="2021-03" db="EMBL/GenBank/DDBJ databases">
        <title>Fibrella sp. HMF5036 genome sequencing and assembly.</title>
        <authorList>
            <person name="Kang H."/>
            <person name="Kim H."/>
            <person name="Bae S."/>
            <person name="Joh K."/>
        </authorList>
    </citation>
    <scope>NUCLEOTIDE SEQUENCE [LARGE SCALE GENOMIC DNA]</scope>
    <source>
        <strain evidence="2 3">HMF5036</strain>
    </source>
</reference>
<comment type="caution">
    <text evidence="2">The sequence shown here is derived from an EMBL/GenBank/DDBJ whole genome shotgun (WGS) entry which is preliminary data.</text>
</comment>
<dbReference type="Gene3D" id="2.60.120.10">
    <property type="entry name" value="Jelly Rolls"/>
    <property type="match status" value="1"/>
</dbReference>
<keyword evidence="3" id="KW-1185">Reference proteome</keyword>
<sequence>MVVSPKQRLLHLVTTIAPLSVDVLSDIEQAITVQQVSRNALLLEAGRVCQYVWFIVEGAARAFYYKDDKEVTAWFMGKDDFIISVKSFLEQKSSYEYIQTLTDATLVSIPYAQL</sequence>
<organism evidence="2 3">
    <name type="scientific">Fibrella aquatilis</name>
    <dbReference type="NCBI Taxonomy" id="2817059"/>
    <lineage>
        <taxon>Bacteria</taxon>
        <taxon>Pseudomonadati</taxon>
        <taxon>Bacteroidota</taxon>
        <taxon>Cytophagia</taxon>
        <taxon>Cytophagales</taxon>
        <taxon>Spirosomataceae</taxon>
        <taxon>Fibrella</taxon>
    </lineage>
</organism>
<evidence type="ECO:0000313" key="3">
    <source>
        <dbReference type="Proteomes" id="UP000664795"/>
    </source>
</evidence>
<dbReference type="Proteomes" id="UP000664795">
    <property type="component" value="Unassembled WGS sequence"/>
</dbReference>
<dbReference type="InterPro" id="IPR000595">
    <property type="entry name" value="cNMP-bd_dom"/>
</dbReference>
<dbReference type="SUPFAM" id="SSF51206">
    <property type="entry name" value="cAMP-binding domain-like"/>
    <property type="match status" value="1"/>
</dbReference>
<evidence type="ECO:0000313" key="2">
    <source>
        <dbReference type="EMBL" id="MBO0932163.1"/>
    </source>
</evidence>
<name>A0A939G991_9BACT</name>
<evidence type="ECO:0000259" key="1">
    <source>
        <dbReference type="Pfam" id="PF00027"/>
    </source>
</evidence>
<accession>A0A939G991</accession>
<dbReference type="InterPro" id="IPR014710">
    <property type="entry name" value="RmlC-like_jellyroll"/>
</dbReference>
<protein>
    <submittedName>
        <fullName evidence="2">Cyclic nucleotide-binding domain-containing protein</fullName>
    </submittedName>
</protein>
<dbReference type="EMBL" id="JAFMYU010000010">
    <property type="protein sequence ID" value="MBO0932163.1"/>
    <property type="molecule type" value="Genomic_DNA"/>
</dbReference>
<dbReference type="RefSeq" id="WP_207336132.1">
    <property type="nucleotide sequence ID" value="NZ_JAFMYU010000010.1"/>
</dbReference>
<gene>
    <name evidence="2" type="ORF">J2I48_14220</name>
</gene>
<dbReference type="InterPro" id="IPR018490">
    <property type="entry name" value="cNMP-bd_dom_sf"/>
</dbReference>
<dbReference type="CDD" id="cd00038">
    <property type="entry name" value="CAP_ED"/>
    <property type="match status" value="1"/>
</dbReference>
<proteinExistence type="predicted"/>
<dbReference type="Pfam" id="PF00027">
    <property type="entry name" value="cNMP_binding"/>
    <property type="match status" value="1"/>
</dbReference>
<feature type="domain" description="Cyclic nucleotide-binding" evidence="1">
    <location>
        <begin position="34"/>
        <end position="113"/>
    </location>
</feature>